<comment type="subcellular location">
    <subcellularLocation>
        <location evidence="9">Cell inner membrane</location>
        <topology evidence="9">Single-pass type II membrane protein</topology>
    </subcellularLocation>
    <subcellularLocation>
        <location evidence="1">Membrane</location>
    </subcellularLocation>
    <text evidence="9">Localizes to the division septum.</text>
</comment>
<dbReference type="GO" id="GO:0090529">
    <property type="term" value="P:cell septum assembly"/>
    <property type="evidence" value="ECO:0007669"/>
    <property type="project" value="InterPro"/>
</dbReference>
<dbReference type="PANTHER" id="PTHR35851:SF1">
    <property type="entry name" value="CELL DIVISION PROTEIN FTSQ"/>
    <property type="match status" value="1"/>
</dbReference>
<dbReference type="GO" id="GO:0043093">
    <property type="term" value="P:FtsZ-dependent cytokinesis"/>
    <property type="evidence" value="ECO:0007669"/>
    <property type="project" value="UniProtKB-UniRule"/>
</dbReference>
<keyword evidence="5 9" id="KW-0812">Transmembrane</keyword>
<evidence type="ECO:0000256" key="9">
    <source>
        <dbReference type="HAMAP-Rule" id="MF_00911"/>
    </source>
</evidence>
<reference evidence="12" key="1">
    <citation type="journal article" date="2018" name="Front. Microbiol.">
        <title>Genome-Based Analysis Reveals the Taxonomy and Diversity of the Family Idiomarinaceae.</title>
        <authorList>
            <person name="Liu Y."/>
            <person name="Lai Q."/>
            <person name="Shao Z."/>
        </authorList>
    </citation>
    <scope>NUCLEOTIDE SEQUENCE [LARGE SCALE GENOMIC DNA]</scope>
    <source>
        <strain evidence="12">CVS-6</strain>
    </source>
</reference>
<dbReference type="Gene3D" id="3.40.50.11690">
    <property type="entry name" value="Cell division protein FtsQ/DivIB"/>
    <property type="match status" value="1"/>
</dbReference>
<dbReference type="Proteomes" id="UP000288259">
    <property type="component" value="Unassembled WGS sequence"/>
</dbReference>
<dbReference type="InterPro" id="IPR005548">
    <property type="entry name" value="Cell_div_FtsQ/DivIB_C"/>
</dbReference>
<evidence type="ECO:0000256" key="1">
    <source>
        <dbReference type="ARBA" id="ARBA00004370"/>
    </source>
</evidence>
<evidence type="ECO:0000256" key="8">
    <source>
        <dbReference type="ARBA" id="ARBA00023306"/>
    </source>
</evidence>
<feature type="domain" description="POTRA" evidence="10">
    <location>
        <begin position="43"/>
        <end position="112"/>
    </location>
</feature>
<dbReference type="AlphaFoldDB" id="A0A432YNQ4"/>
<keyword evidence="6 9" id="KW-1133">Transmembrane helix</keyword>
<dbReference type="InterPro" id="IPR026579">
    <property type="entry name" value="FtsQ"/>
</dbReference>
<evidence type="ECO:0000256" key="7">
    <source>
        <dbReference type="ARBA" id="ARBA00023136"/>
    </source>
</evidence>
<dbReference type="InterPro" id="IPR034746">
    <property type="entry name" value="POTRA"/>
</dbReference>
<evidence type="ECO:0000256" key="2">
    <source>
        <dbReference type="ARBA" id="ARBA00022475"/>
    </source>
</evidence>
<gene>
    <name evidence="9" type="primary">ftsQ</name>
    <name evidence="11" type="ORF">CWI71_03360</name>
</gene>
<protein>
    <recommendedName>
        <fullName evidence="9">Cell division protein FtsQ</fullName>
    </recommendedName>
</protein>
<keyword evidence="3 9" id="KW-0997">Cell inner membrane</keyword>
<evidence type="ECO:0000259" key="10">
    <source>
        <dbReference type="PROSITE" id="PS51779"/>
    </source>
</evidence>
<comment type="function">
    <text evidence="9">Essential cell division protein. May link together the upstream cell division proteins, which are predominantly cytoplasmic, with the downstream cell division proteins, which are predominantly periplasmic. May control correct divisome assembly.</text>
</comment>
<dbReference type="RefSeq" id="WP_126753850.1">
    <property type="nucleotide sequence ID" value="NZ_PIPY01000003.1"/>
</dbReference>
<comment type="subunit">
    <text evidence="9">Part of a complex composed of FtsB, FtsL and FtsQ.</text>
</comment>
<evidence type="ECO:0000256" key="5">
    <source>
        <dbReference type="ARBA" id="ARBA00022692"/>
    </source>
</evidence>
<dbReference type="Gene3D" id="3.10.20.310">
    <property type="entry name" value="membrane protein fhac"/>
    <property type="match status" value="1"/>
</dbReference>
<dbReference type="PROSITE" id="PS51779">
    <property type="entry name" value="POTRA"/>
    <property type="match status" value="1"/>
</dbReference>
<name>A0A432YNQ4_9GAMM</name>
<evidence type="ECO:0000313" key="11">
    <source>
        <dbReference type="EMBL" id="RUO62485.1"/>
    </source>
</evidence>
<keyword evidence="2 9" id="KW-1003">Cell membrane</keyword>
<evidence type="ECO:0000256" key="3">
    <source>
        <dbReference type="ARBA" id="ARBA00022519"/>
    </source>
</evidence>
<organism evidence="11 12">
    <name type="scientific">Pseudidiomarina insulisalsae</name>
    <dbReference type="NCBI Taxonomy" id="575789"/>
    <lineage>
        <taxon>Bacteria</taxon>
        <taxon>Pseudomonadati</taxon>
        <taxon>Pseudomonadota</taxon>
        <taxon>Gammaproteobacteria</taxon>
        <taxon>Alteromonadales</taxon>
        <taxon>Idiomarinaceae</taxon>
        <taxon>Pseudidiomarina</taxon>
    </lineage>
</organism>
<dbReference type="Pfam" id="PF03799">
    <property type="entry name" value="FtsQ_DivIB_C"/>
    <property type="match status" value="1"/>
</dbReference>
<feature type="transmembrane region" description="Helical" evidence="9">
    <location>
        <begin position="12"/>
        <end position="35"/>
    </location>
</feature>
<proteinExistence type="inferred from homology"/>
<evidence type="ECO:0000256" key="4">
    <source>
        <dbReference type="ARBA" id="ARBA00022618"/>
    </source>
</evidence>
<comment type="similarity">
    <text evidence="9">Belongs to the FtsQ/DivIB family. FtsQ subfamily.</text>
</comment>
<evidence type="ECO:0000313" key="12">
    <source>
        <dbReference type="Proteomes" id="UP000288259"/>
    </source>
</evidence>
<dbReference type="GO" id="GO:0005886">
    <property type="term" value="C:plasma membrane"/>
    <property type="evidence" value="ECO:0007669"/>
    <property type="project" value="UniProtKB-SubCell"/>
</dbReference>
<dbReference type="InterPro" id="IPR013685">
    <property type="entry name" value="POTRA_FtsQ_type"/>
</dbReference>
<evidence type="ECO:0000256" key="6">
    <source>
        <dbReference type="ARBA" id="ARBA00022989"/>
    </source>
</evidence>
<dbReference type="EMBL" id="PIPY01000003">
    <property type="protein sequence ID" value="RUO62485.1"/>
    <property type="molecule type" value="Genomic_DNA"/>
</dbReference>
<dbReference type="PANTHER" id="PTHR35851">
    <property type="entry name" value="CELL DIVISION PROTEIN FTSQ"/>
    <property type="match status" value="1"/>
</dbReference>
<dbReference type="OrthoDB" id="9790370at2"/>
<dbReference type="GO" id="GO:0032153">
    <property type="term" value="C:cell division site"/>
    <property type="evidence" value="ECO:0007669"/>
    <property type="project" value="UniProtKB-UniRule"/>
</dbReference>
<dbReference type="InterPro" id="IPR045335">
    <property type="entry name" value="FtsQ_C_sf"/>
</dbReference>
<accession>A0A432YNQ4</accession>
<dbReference type="HAMAP" id="MF_00911">
    <property type="entry name" value="FtsQ_subfam"/>
    <property type="match status" value="1"/>
</dbReference>
<dbReference type="Pfam" id="PF08478">
    <property type="entry name" value="POTRA_1"/>
    <property type="match status" value="1"/>
</dbReference>
<keyword evidence="8 9" id="KW-0131">Cell cycle</keyword>
<keyword evidence="7 9" id="KW-0472">Membrane</keyword>
<comment type="caution">
    <text evidence="11">The sequence shown here is derived from an EMBL/GenBank/DDBJ whole genome shotgun (WGS) entry which is preliminary data.</text>
</comment>
<sequence>MAAASRVPGWQFWSGLAFFVMVVAGTFAGIGWLYYTAMDAQEVPLKRLVVQGELQYVTPADVRTALLGEPLGSFFSADVDEIRARVEAMPWVAKASVRKEWPDILKVFVVEQAPLAHWNANQRDDALLNQEGKVFYANKEVLGEGATELPYLAGPEHAVAQAVKHYRELNELLQMNGFAIAQLELSQRFSVELMLQNGIVLRLGREALLERIQRFIDLYPQLQAHKEAPIDSIDLRYDTGVAVRWRDPEEQQQESS</sequence>
<keyword evidence="4 9" id="KW-0132">Cell division</keyword>
<keyword evidence="12" id="KW-1185">Reference proteome</keyword>